<accession>A0A8T1DL75</accession>
<evidence type="ECO:0008006" key="3">
    <source>
        <dbReference type="Google" id="ProtNLM"/>
    </source>
</evidence>
<name>A0A8T1DL75_9STRA</name>
<proteinExistence type="predicted"/>
<comment type="caution">
    <text evidence="1">The sequence shown here is derived from an EMBL/GenBank/DDBJ whole genome shotgun (WGS) entry which is preliminary data.</text>
</comment>
<reference evidence="1" key="1">
    <citation type="submission" date="2018-10" db="EMBL/GenBank/DDBJ databases">
        <title>Effector identification in a new, highly contiguous assembly of the strawberry crown rot pathogen Phytophthora cactorum.</title>
        <authorList>
            <person name="Armitage A.D."/>
            <person name="Nellist C.F."/>
            <person name="Bates H."/>
            <person name="Vickerstaff R.J."/>
            <person name="Harrison R.J."/>
        </authorList>
    </citation>
    <scope>NUCLEOTIDE SEQUENCE</scope>
    <source>
        <strain evidence="1">4040</strain>
    </source>
</reference>
<protein>
    <recommendedName>
        <fullName evidence="3">FLYWCH-type domain-containing protein</fullName>
    </recommendedName>
</protein>
<organism evidence="1 2">
    <name type="scientific">Phytophthora cactorum</name>
    <dbReference type="NCBI Taxonomy" id="29920"/>
    <lineage>
        <taxon>Eukaryota</taxon>
        <taxon>Sar</taxon>
        <taxon>Stramenopiles</taxon>
        <taxon>Oomycota</taxon>
        <taxon>Peronosporomycetes</taxon>
        <taxon>Peronosporales</taxon>
        <taxon>Peronosporaceae</taxon>
        <taxon>Phytophthora</taxon>
    </lineage>
</organism>
<dbReference type="AlphaFoldDB" id="A0A8T1DL75"/>
<dbReference type="Gene3D" id="2.20.25.240">
    <property type="match status" value="1"/>
</dbReference>
<sequence>MRRSSLSQRRLKYWAPRREYRRLIEEERRYPDVQKEEPSNAPLGNKSMTYQGYSYAWYYIGASSTNYWCSVYRQTSCKAKLFVTDARTEVSGMSLIVRLMSVVR</sequence>
<dbReference type="EMBL" id="RCMK01000250">
    <property type="protein sequence ID" value="KAG2941070.1"/>
    <property type="molecule type" value="Genomic_DNA"/>
</dbReference>
<evidence type="ECO:0000313" key="1">
    <source>
        <dbReference type="EMBL" id="KAG2941070.1"/>
    </source>
</evidence>
<gene>
    <name evidence="1" type="ORF">PC117_g10334</name>
</gene>
<dbReference type="Proteomes" id="UP000736787">
    <property type="component" value="Unassembled WGS sequence"/>
</dbReference>
<evidence type="ECO:0000313" key="2">
    <source>
        <dbReference type="Proteomes" id="UP000736787"/>
    </source>
</evidence>